<dbReference type="GO" id="GO:0005737">
    <property type="term" value="C:cytoplasm"/>
    <property type="evidence" value="ECO:0007669"/>
    <property type="project" value="TreeGrafter"/>
</dbReference>
<dbReference type="GeneTree" id="ENSGT00940000156161"/>
<keyword evidence="2 3" id="KW-0040">ANK repeat</keyword>
<evidence type="ECO:0000256" key="3">
    <source>
        <dbReference type="PROSITE-ProRule" id="PRU00023"/>
    </source>
</evidence>
<dbReference type="SMART" id="SM00248">
    <property type="entry name" value="ANK"/>
    <property type="match status" value="4"/>
</dbReference>
<dbReference type="Ensembl" id="ENSLBET00000015438.1">
    <property type="protein sequence ID" value="ENSLBEP00000014563.1"/>
    <property type="gene ID" value="ENSLBEG00000011348.1"/>
</dbReference>
<dbReference type="InterPro" id="IPR002110">
    <property type="entry name" value="Ankyrin_rpt"/>
</dbReference>
<keyword evidence="1" id="KW-0677">Repeat</keyword>
<feature type="repeat" description="ANK" evidence="3">
    <location>
        <begin position="147"/>
        <end position="179"/>
    </location>
</feature>
<evidence type="ECO:0000313" key="4">
    <source>
        <dbReference type="Ensembl" id="ENSLBEP00000014563.1"/>
    </source>
</evidence>
<dbReference type="GO" id="GO:0005634">
    <property type="term" value="C:nucleus"/>
    <property type="evidence" value="ECO:0007669"/>
    <property type="project" value="TreeGrafter"/>
</dbReference>
<name>A0A3Q3F4M8_9LABR</name>
<dbReference type="SUPFAM" id="SSF48403">
    <property type="entry name" value="Ankyrin repeat"/>
    <property type="match status" value="1"/>
</dbReference>
<reference evidence="4" key="2">
    <citation type="submission" date="2025-09" db="UniProtKB">
        <authorList>
            <consortium name="Ensembl"/>
        </authorList>
    </citation>
    <scope>IDENTIFICATION</scope>
</reference>
<dbReference type="Pfam" id="PF00023">
    <property type="entry name" value="Ank"/>
    <property type="match status" value="1"/>
</dbReference>
<dbReference type="STRING" id="56723.ENSLBEP00000014563"/>
<dbReference type="GO" id="GO:1904355">
    <property type="term" value="P:positive regulation of telomere capping"/>
    <property type="evidence" value="ECO:0007669"/>
    <property type="project" value="TreeGrafter"/>
</dbReference>
<dbReference type="PRINTS" id="PR01415">
    <property type="entry name" value="ANKYRIN"/>
</dbReference>
<feature type="repeat" description="ANK" evidence="3">
    <location>
        <begin position="68"/>
        <end position="100"/>
    </location>
</feature>
<dbReference type="GO" id="GO:0070198">
    <property type="term" value="P:protein localization to chromosome, telomeric region"/>
    <property type="evidence" value="ECO:0007669"/>
    <property type="project" value="TreeGrafter"/>
</dbReference>
<protein>
    <submittedName>
        <fullName evidence="4">Uncharacterized protein</fullName>
    </submittedName>
</protein>
<dbReference type="AlphaFoldDB" id="A0A3Q3F4M8"/>
<organism evidence="4 5">
    <name type="scientific">Labrus bergylta</name>
    <name type="common">ballan wrasse</name>
    <dbReference type="NCBI Taxonomy" id="56723"/>
    <lineage>
        <taxon>Eukaryota</taxon>
        <taxon>Metazoa</taxon>
        <taxon>Chordata</taxon>
        <taxon>Craniata</taxon>
        <taxon>Vertebrata</taxon>
        <taxon>Euteleostomi</taxon>
        <taxon>Actinopterygii</taxon>
        <taxon>Neopterygii</taxon>
        <taxon>Teleostei</taxon>
        <taxon>Neoteleostei</taxon>
        <taxon>Acanthomorphata</taxon>
        <taxon>Eupercaria</taxon>
        <taxon>Labriformes</taxon>
        <taxon>Labridae</taxon>
        <taxon>Labrus</taxon>
    </lineage>
</organism>
<dbReference type="PROSITE" id="PS50088">
    <property type="entry name" value="ANK_REPEAT"/>
    <property type="match status" value="3"/>
</dbReference>
<evidence type="ECO:0000256" key="1">
    <source>
        <dbReference type="ARBA" id="ARBA00022737"/>
    </source>
</evidence>
<feature type="repeat" description="ANK" evidence="3">
    <location>
        <begin position="35"/>
        <end position="67"/>
    </location>
</feature>
<dbReference type="Proteomes" id="UP000261660">
    <property type="component" value="Unplaced"/>
</dbReference>
<dbReference type="InterPro" id="IPR051637">
    <property type="entry name" value="Ank_repeat_dom-contain_49"/>
</dbReference>
<evidence type="ECO:0000256" key="2">
    <source>
        <dbReference type="ARBA" id="ARBA00023043"/>
    </source>
</evidence>
<dbReference type="PROSITE" id="PS50297">
    <property type="entry name" value="ANK_REP_REGION"/>
    <property type="match status" value="3"/>
</dbReference>
<dbReference type="InterPro" id="IPR036770">
    <property type="entry name" value="Ankyrin_rpt-contain_sf"/>
</dbReference>
<reference evidence="4" key="1">
    <citation type="submission" date="2025-08" db="UniProtKB">
        <authorList>
            <consortium name="Ensembl"/>
        </authorList>
    </citation>
    <scope>IDENTIFICATION</scope>
</reference>
<dbReference type="GO" id="GO:0003950">
    <property type="term" value="F:NAD+ poly-ADP-ribosyltransferase activity"/>
    <property type="evidence" value="ECO:0007669"/>
    <property type="project" value="TreeGrafter"/>
</dbReference>
<dbReference type="Pfam" id="PF13857">
    <property type="entry name" value="Ank_5"/>
    <property type="match status" value="1"/>
</dbReference>
<dbReference type="InParanoid" id="A0A3Q3F4M8"/>
<sequence length="217" mass="23906">RQQLGSISVKVCNITEYLNSLCTAQNVNCRDLEGRHSTPLHFAAGYNRVSVVEYLLHHGADVHAKDKGGLVPLHNACSYGHYEVAELLVRHGASVNVADLWKFTPLHEAAAKGKYEICKLLLKVRPHVDIAALLIKYNTCVNATDKWAFTPLHEAAQKGRTQLCALLLAHGADPTMKNQEGQTPLDLATVCKFPSLAPRDNLRRIHLEPMGAGVYIL</sequence>
<dbReference type="GO" id="GO:0090263">
    <property type="term" value="P:positive regulation of canonical Wnt signaling pathway"/>
    <property type="evidence" value="ECO:0007669"/>
    <property type="project" value="TreeGrafter"/>
</dbReference>
<dbReference type="Pfam" id="PF13637">
    <property type="entry name" value="Ank_4"/>
    <property type="match status" value="1"/>
</dbReference>
<dbReference type="PANTHER" id="PTHR24180:SF3">
    <property type="entry name" value="POLY [ADP-RIBOSE] POLYMERASE TANKYRASE-1"/>
    <property type="match status" value="1"/>
</dbReference>
<evidence type="ECO:0000313" key="5">
    <source>
        <dbReference type="Proteomes" id="UP000261660"/>
    </source>
</evidence>
<dbReference type="PANTHER" id="PTHR24180">
    <property type="entry name" value="CYCLIN-DEPENDENT KINASE INHIBITOR 2C-RELATED"/>
    <property type="match status" value="1"/>
</dbReference>
<accession>A0A3Q3F4M8</accession>
<keyword evidence="5" id="KW-1185">Reference proteome</keyword>
<dbReference type="Gene3D" id="1.25.40.20">
    <property type="entry name" value="Ankyrin repeat-containing domain"/>
    <property type="match status" value="2"/>
</dbReference>
<proteinExistence type="predicted"/>